<evidence type="ECO:0000256" key="1">
    <source>
        <dbReference type="ARBA" id="ARBA00023224"/>
    </source>
</evidence>
<dbReference type="Gene3D" id="1.10.287.950">
    <property type="entry name" value="Methyl-accepting chemotaxis protein"/>
    <property type="match status" value="1"/>
</dbReference>
<dbReference type="SUPFAM" id="SSF58104">
    <property type="entry name" value="Methyl-accepting chemotaxis protein (MCP) signaling domain"/>
    <property type="match status" value="1"/>
</dbReference>
<dbReference type="EMBL" id="CP113797">
    <property type="protein sequence ID" value="WAL61904.1"/>
    <property type="molecule type" value="Genomic_DNA"/>
</dbReference>
<sequence>MTSTPQESQSSQSYLFDRNQRPLQSRQRSQPRWRFRFLGFRVFFPVIGSALLGIAGIAFLCGEVVKYQAEEEIQTILSSKVHLLDSTLMQADTLATAFRSSLLTLHSQNAKNSDTYQKLTLELFKSRPKAVAGLGFGQSQNGLLPEQRWLFSYFFLNSNDPNAAGQPLPAPNESIRYVDGTQPGNFYPDSDRYRDFFLPQIDLWTLPYHSANGLQTSYYSPIFNDRGKWLGTVFVDVDGAFLQEALAGSALNDRGYFALLTPEGQVVSAPETPVGHGEDYRSIAGLDAVWLQMAEGQSGLIEGEKGYWAYARPQNQWLMVAFVPYEAVFNQLAWIGIGGMATVTGLLLLILVLALQSFKRRLRPLLDECDRLKLEQESVVAAQDEIAQISETFFQLLERVKANETQLQQDATQIQRLEAQLKQVAIVELEQKTLEAEVEHLFNVVDSVEQGDLLVAAQVRSQKMGLVADTLNRLIRRLGQTMSYILNVTNDVTQAIQPIKQHLALVTDSTRVQQQETDRIQTAIDQIRSTAQETTLEVMAATETIETTRAAIRAGQPAIEAMMQSIDLLQQGTSQLIKRSQTLSNYVELTTQFAKEQKRIAAMTRVLAANASMLASRAAGQQDPEQFAVITREFETIATQINQLASQTNQSLGTLKQRTEQIQTVVSGLDYDIQAMSQQIDQFDTGVERSQQLLDHAELISDCMAHMKQQCLQSHQAISAAAETTIASIQQMIAIADETLHHTDLSQAQTQQIEQQMHALQHQVKFFQLQPVQRQAHQLQLVEAAASSKPSDR</sequence>
<evidence type="ECO:0000256" key="4">
    <source>
        <dbReference type="SAM" id="MobiDB-lite"/>
    </source>
</evidence>
<organism evidence="7 8">
    <name type="scientific">Thermocoleostomius sinensis A174</name>
    <dbReference type="NCBI Taxonomy" id="2016057"/>
    <lineage>
        <taxon>Bacteria</taxon>
        <taxon>Bacillati</taxon>
        <taxon>Cyanobacteriota</taxon>
        <taxon>Cyanophyceae</taxon>
        <taxon>Oculatellales</taxon>
        <taxon>Oculatellaceae</taxon>
        <taxon>Thermocoleostomius</taxon>
    </lineage>
</organism>
<keyword evidence="1 2" id="KW-0807">Transducer</keyword>
<keyword evidence="5" id="KW-0472">Membrane</keyword>
<feature type="coiled-coil region" evidence="3">
    <location>
        <begin position="397"/>
        <end position="437"/>
    </location>
</feature>
<feature type="transmembrane region" description="Helical" evidence="5">
    <location>
        <begin position="38"/>
        <end position="60"/>
    </location>
</feature>
<feature type="transmembrane region" description="Helical" evidence="5">
    <location>
        <begin position="332"/>
        <end position="355"/>
    </location>
</feature>
<dbReference type="AlphaFoldDB" id="A0A9E8ZHH2"/>
<gene>
    <name evidence="7" type="ORF">OXH18_07950</name>
</gene>
<dbReference type="PANTHER" id="PTHR32089:SF112">
    <property type="entry name" value="LYSOZYME-LIKE PROTEIN-RELATED"/>
    <property type="match status" value="1"/>
</dbReference>
<dbReference type="PROSITE" id="PS50111">
    <property type="entry name" value="CHEMOTAXIS_TRANSDUC_2"/>
    <property type="match status" value="1"/>
</dbReference>
<dbReference type="Proteomes" id="UP001163152">
    <property type="component" value="Chromosome"/>
</dbReference>
<dbReference type="KEGG" id="tsin:OXH18_07950"/>
<evidence type="ECO:0000256" key="5">
    <source>
        <dbReference type="SAM" id="Phobius"/>
    </source>
</evidence>
<feature type="region of interest" description="Disordered" evidence="4">
    <location>
        <begin position="1"/>
        <end position="27"/>
    </location>
</feature>
<reference evidence="7" key="1">
    <citation type="submission" date="2022-12" db="EMBL/GenBank/DDBJ databases">
        <title>Polyphasic identification of a Novel Hot-Spring Cyanobacterium Ocullathermofonsia sinensis gen nov. sp. nov. and Genomic Insights on its Adaptations to the Thermal Habitat.</title>
        <authorList>
            <person name="Daroch M."/>
            <person name="Tang J."/>
            <person name="Jiang Y."/>
        </authorList>
    </citation>
    <scope>NUCLEOTIDE SEQUENCE</scope>
    <source>
        <strain evidence="7">PKUAC-SCTA174</strain>
    </source>
</reference>
<accession>A0A9E8ZHH2</accession>
<dbReference type="GO" id="GO:0007165">
    <property type="term" value="P:signal transduction"/>
    <property type="evidence" value="ECO:0007669"/>
    <property type="project" value="UniProtKB-KW"/>
</dbReference>
<feature type="compositionally biased region" description="Low complexity" evidence="4">
    <location>
        <begin position="1"/>
        <end position="13"/>
    </location>
</feature>
<evidence type="ECO:0000256" key="2">
    <source>
        <dbReference type="PROSITE-ProRule" id="PRU00284"/>
    </source>
</evidence>
<protein>
    <recommendedName>
        <fullName evidence="6">Methyl-accepting transducer domain-containing protein</fullName>
    </recommendedName>
</protein>
<dbReference type="CDD" id="cd18774">
    <property type="entry name" value="PDC2_HK_sensor"/>
    <property type="match status" value="1"/>
</dbReference>
<dbReference type="GO" id="GO:0016020">
    <property type="term" value="C:membrane"/>
    <property type="evidence" value="ECO:0007669"/>
    <property type="project" value="InterPro"/>
</dbReference>
<keyword evidence="3" id="KW-0175">Coiled coil</keyword>
<keyword evidence="5" id="KW-1133">Transmembrane helix</keyword>
<keyword evidence="5" id="KW-0812">Transmembrane</keyword>
<evidence type="ECO:0000259" key="6">
    <source>
        <dbReference type="PROSITE" id="PS50111"/>
    </source>
</evidence>
<name>A0A9E8ZHH2_9CYAN</name>
<evidence type="ECO:0000313" key="7">
    <source>
        <dbReference type="EMBL" id="WAL61904.1"/>
    </source>
</evidence>
<evidence type="ECO:0000256" key="3">
    <source>
        <dbReference type="SAM" id="Coils"/>
    </source>
</evidence>
<dbReference type="RefSeq" id="WP_268611973.1">
    <property type="nucleotide sequence ID" value="NZ_CP113797.1"/>
</dbReference>
<feature type="domain" description="Methyl-accepting transducer" evidence="6">
    <location>
        <begin position="488"/>
        <end position="733"/>
    </location>
</feature>
<dbReference type="PANTHER" id="PTHR32089">
    <property type="entry name" value="METHYL-ACCEPTING CHEMOTAXIS PROTEIN MCPB"/>
    <property type="match status" value="1"/>
</dbReference>
<proteinExistence type="predicted"/>
<dbReference type="Gene3D" id="3.30.450.20">
    <property type="entry name" value="PAS domain"/>
    <property type="match status" value="1"/>
</dbReference>
<dbReference type="InterPro" id="IPR004089">
    <property type="entry name" value="MCPsignal_dom"/>
</dbReference>
<evidence type="ECO:0000313" key="8">
    <source>
        <dbReference type="Proteomes" id="UP001163152"/>
    </source>
</evidence>
<keyword evidence="8" id="KW-1185">Reference proteome</keyword>